<dbReference type="AlphaFoldDB" id="A0A2S0WG92"/>
<organism evidence="1 2">
    <name type="scientific">Corynebacterium liangguodongii</name>
    <dbReference type="NCBI Taxonomy" id="2079535"/>
    <lineage>
        <taxon>Bacteria</taxon>
        <taxon>Bacillati</taxon>
        <taxon>Actinomycetota</taxon>
        <taxon>Actinomycetes</taxon>
        <taxon>Mycobacteriales</taxon>
        <taxon>Corynebacteriaceae</taxon>
        <taxon>Corynebacterium</taxon>
    </lineage>
</organism>
<dbReference type="Proteomes" id="UP000244754">
    <property type="component" value="Chromosome"/>
</dbReference>
<dbReference type="GO" id="GO:0000150">
    <property type="term" value="F:DNA strand exchange activity"/>
    <property type="evidence" value="ECO:0007669"/>
    <property type="project" value="InterPro"/>
</dbReference>
<dbReference type="InterPro" id="IPR036162">
    <property type="entry name" value="Resolvase-like_N_sf"/>
</dbReference>
<dbReference type="RefSeq" id="WP_108404752.1">
    <property type="nucleotide sequence ID" value="NZ_CP026948.1"/>
</dbReference>
<keyword evidence="2" id="KW-1185">Reference proteome</keyword>
<gene>
    <name evidence="1" type="ORF">C3E79_09885</name>
</gene>
<protein>
    <submittedName>
        <fullName evidence="1">Uncharacterized protein</fullName>
    </submittedName>
</protein>
<dbReference type="PROSITE" id="PS51736">
    <property type="entry name" value="RECOMBINASES_3"/>
    <property type="match status" value="1"/>
</dbReference>
<dbReference type="Gene3D" id="3.40.50.1390">
    <property type="entry name" value="Resolvase, N-terminal catalytic domain"/>
    <property type="match status" value="1"/>
</dbReference>
<reference evidence="2" key="1">
    <citation type="submission" date="2018-01" db="EMBL/GenBank/DDBJ databases">
        <authorList>
            <person name="Li J."/>
        </authorList>
    </citation>
    <scope>NUCLEOTIDE SEQUENCE [LARGE SCALE GENOMIC DNA]</scope>
    <source>
        <strain evidence="2">2184</strain>
    </source>
</reference>
<evidence type="ECO:0000313" key="2">
    <source>
        <dbReference type="Proteomes" id="UP000244754"/>
    </source>
</evidence>
<dbReference type="KEGG" id="clia:C3E79_09885"/>
<dbReference type="EMBL" id="CP026948">
    <property type="protein sequence ID" value="AWB84744.1"/>
    <property type="molecule type" value="Genomic_DNA"/>
</dbReference>
<dbReference type="SUPFAM" id="SSF53041">
    <property type="entry name" value="Resolvase-like"/>
    <property type="match status" value="1"/>
</dbReference>
<evidence type="ECO:0000313" key="1">
    <source>
        <dbReference type="EMBL" id="AWB84744.1"/>
    </source>
</evidence>
<proteinExistence type="predicted"/>
<dbReference type="InterPro" id="IPR006119">
    <property type="entry name" value="Resolv_N"/>
</dbReference>
<name>A0A2S0WG92_9CORY</name>
<dbReference type="Pfam" id="PF00239">
    <property type="entry name" value="Resolvase"/>
    <property type="match status" value="1"/>
</dbReference>
<accession>A0A2S0WG92</accession>
<sequence length="73" mass="8187">MSARDQELSVQTRLLKQLGVDEYIILLDHGYAASNLNRPGLARAVDRLREGDTFVVTKFDRLVRSVPHAHSVA</sequence>
<dbReference type="GO" id="GO:0003677">
    <property type="term" value="F:DNA binding"/>
    <property type="evidence" value="ECO:0007669"/>
    <property type="project" value="InterPro"/>
</dbReference>